<gene>
    <name evidence="2" type="ORF">WUBG_05431</name>
</gene>
<evidence type="ECO:0000313" key="3">
    <source>
        <dbReference type="Proteomes" id="UP000004810"/>
    </source>
</evidence>
<protein>
    <submittedName>
        <fullName evidence="2">Uncharacterized protein</fullName>
    </submittedName>
</protein>
<reference evidence="3" key="1">
    <citation type="submission" date="2012-08" db="EMBL/GenBank/DDBJ databases">
        <title>The Genome Sequence of Wuchereria bancrofti.</title>
        <authorList>
            <person name="Nutman T.B."/>
            <person name="Fink D.L."/>
            <person name="Russ C."/>
            <person name="Young S."/>
            <person name="Zeng Q."/>
            <person name="Koehrsen M."/>
            <person name="Alvarado L."/>
            <person name="Berlin A."/>
            <person name="Chapman S.B."/>
            <person name="Chen Z."/>
            <person name="Freedman E."/>
            <person name="Gellesch M."/>
            <person name="Goldberg J."/>
            <person name="Griggs A."/>
            <person name="Gujja S."/>
            <person name="Heilman E.R."/>
            <person name="Heiman D."/>
            <person name="Hepburn T."/>
            <person name="Howarth C."/>
            <person name="Jen D."/>
            <person name="Larson L."/>
            <person name="Lewis B."/>
            <person name="Mehta T."/>
            <person name="Park D."/>
            <person name="Pearson M."/>
            <person name="Roberts A."/>
            <person name="Saif S."/>
            <person name="Shea T."/>
            <person name="Shenoy N."/>
            <person name="Sisk P."/>
            <person name="Stolte C."/>
            <person name="Sykes S."/>
            <person name="Walk T."/>
            <person name="White J."/>
            <person name="Yandava C."/>
            <person name="Haas B."/>
            <person name="Henn M.R."/>
            <person name="Nusbaum C."/>
            <person name="Birren B."/>
        </authorList>
    </citation>
    <scope>NUCLEOTIDE SEQUENCE [LARGE SCALE GENOMIC DNA]</scope>
    <source>
        <strain evidence="3">NA</strain>
    </source>
</reference>
<evidence type="ECO:0000313" key="2">
    <source>
        <dbReference type="EMBL" id="EJW83659.1"/>
    </source>
</evidence>
<organism evidence="2 3">
    <name type="scientific">Wuchereria bancrofti</name>
    <dbReference type="NCBI Taxonomy" id="6293"/>
    <lineage>
        <taxon>Eukaryota</taxon>
        <taxon>Metazoa</taxon>
        <taxon>Ecdysozoa</taxon>
        <taxon>Nematoda</taxon>
        <taxon>Chromadorea</taxon>
        <taxon>Rhabditida</taxon>
        <taxon>Spirurina</taxon>
        <taxon>Spiruromorpha</taxon>
        <taxon>Filarioidea</taxon>
        <taxon>Onchocercidae</taxon>
        <taxon>Wuchereria</taxon>
    </lineage>
</organism>
<comment type="caution">
    <text evidence="2">The sequence shown here is derived from an EMBL/GenBank/DDBJ whole genome shotgun (WGS) entry which is preliminary data.</text>
</comment>
<dbReference type="EMBL" id="ADBV01002064">
    <property type="protein sequence ID" value="EJW83659.1"/>
    <property type="molecule type" value="Genomic_DNA"/>
</dbReference>
<feature type="region of interest" description="Disordered" evidence="1">
    <location>
        <begin position="1"/>
        <end position="81"/>
    </location>
</feature>
<evidence type="ECO:0000256" key="1">
    <source>
        <dbReference type="SAM" id="MobiDB-lite"/>
    </source>
</evidence>
<proteinExistence type="predicted"/>
<accession>J9F8I1</accession>
<dbReference type="Proteomes" id="UP000004810">
    <property type="component" value="Unassembled WGS sequence"/>
</dbReference>
<name>J9F8I1_WUCBA</name>
<dbReference type="AlphaFoldDB" id="J9F8I1"/>
<sequence>MRKKKMIELMNPAAIKHEEWSNVRDEQGRRVGGGGHSEGRAANGGAEEGEASSETSCRVPPKPSRRAPPEHNPTPFWRDNC</sequence>
<feature type="compositionally biased region" description="Basic and acidic residues" evidence="1">
    <location>
        <begin position="15"/>
        <end position="29"/>
    </location>
</feature>